<keyword evidence="3 5" id="KW-1133">Transmembrane helix</keyword>
<organism evidence="6">
    <name type="scientific">Amphimedon queenslandica</name>
    <name type="common">Sponge</name>
    <dbReference type="NCBI Taxonomy" id="400682"/>
    <lineage>
        <taxon>Eukaryota</taxon>
        <taxon>Metazoa</taxon>
        <taxon>Porifera</taxon>
        <taxon>Demospongiae</taxon>
        <taxon>Heteroscleromorpha</taxon>
        <taxon>Haplosclerida</taxon>
        <taxon>Niphatidae</taxon>
        <taxon>Amphimedon</taxon>
    </lineage>
</organism>
<evidence type="ECO:0008006" key="8">
    <source>
        <dbReference type="Google" id="ProtNLM"/>
    </source>
</evidence>
<evidence type="ECO:0000256" key="2">
    <source>
        <dbReference type="ARBA" id="ARBA00022692"/>
    </source>
</evidence>
<protein>
    <recommendedName>
        <fullName evidence="8">Major facilitator superfamily (MFS) profile domain-containing protein</fullName>
    </recommendedName>
</protein>
<keyword evidence="7" id="KW-1185">Reference proteome</keyword>
<dbReference type="Pfam" id="PF07690">
    <property type="entry name" value="MFS_1"/>
    <property type="match status" value="1"/>
</dbReference>
<dbReference type="GO" id="GO:0022857">
    <property type="term" value="F:transmembrane transporter activity"/>
    <property type="evidence" value="ECO:0007669"/>
    <property type="project" value="InterPro"/>
</dbReference>
<comment type="subcellular location">
    <subcellularLocation>
        <location evidence="1">Membrane</location>
        <topology evidence="1">Multi-pass membrane protein</topology>
    </subcellularLocation>
</comment>
<evidence type="ECO:0000256" key="3">
    <source>
        <dbReference type="ARBA" id="ARBA00022989"/>
    </source>
</evidence>
<dbReference type="PANTHER" id="PTHR23507">
    <property type="entry name" value="ZGC:174356"/>
    <property type="match status" value="1"/>
</dbReference>
<sequence length="512" mass="56588">MEGKGSLVSSDTVKLALSDKQGDAMATWTKWRGRLFIIEIYMSLFILQFLTSSQLIQQNIFQKFARETLSETHNYTAPNHSICLKQDYIVSATGNNDSIIEIQKRANNLAMYLEVIGLCASGVMALFYGSLSDIIGRKPILTVALIGMTIMCAIQFAVIEFDLNNYSIWLIVAAGINGFLGGTATMLGVSFASVSDVTSRKWRTLRLGTTESSIGFGKAASYTVVYYWINSNGCDFKGPAYTLIGIVPLTFIYLILLPESLPPKERRQNGGGFKKIANGIKVFIDPSRTGLSKWWRVWDCVAIISIECLCVIGVYQVINYFLHNEPLQWSYELIGIYGVVTALSTVVTLVIVLPLMIALPIPRQYMNPSFILLASVIAVVTNIMMATVKHGQDWEMFLAGTVQTLQMIAFPSVRAILSGLVDAEDYGAVLSITASIQMFGSAGSTVLFNEIYRPEAEVNGHHYNAGIIFWITAGFWASLIPLILLLFKKQGETKTESVKLLTGSQDQYHTIQ</sequence>
<feature type="transmembrane region" description="Helical" evidence="5">
    <location>
        <begin position="297"/>
        <end position="322"/>
    </location>
</feature>
<gene>
    <name evidence="6" type="primary">105316834</name>
</gene>
<feature type="transmembrane region" description="Helical" evidence="5">
    <location>
        <begin position="140"/>
        <end position="159"/>
    </location>
</feature>
<feature type="transmembrane region" description="Helical" evidence="5">
    <location>
        <begin position="109"/>
        <end position="128"/>
    </location>
</feature>
<dbReference type="InterPro" id="IPR011701">
    <property type="entry name" value="MFS"/>
</dbReference>
<proteinExistence type="predicted"/>
<dbReference type="Proteomes" id="UP000007879">
    <property type="component" value="Unassembled WGS sequence"/>
</dbReference>
<reference evidence="7" key="1">
    <citation type="journal article" date="2010" name="Nature">
        <title>The Amphimedon queenslandica genome and the evolution of animal complexity.</title>
        <authorList>
            <person name="Srivastava M."/>
            <person name="Simakov O."/>
            <person name="Chapman J."/>
            <person name="Fahey B."/>
            <person name="Gauthier M.E."/>
            <person name="Mitros T."/>
            <person name="Richards G.S."/>
            <person name="Conaco C."/>
            <person name="Dacre M."/>
            <person name="Hellsten U."/>
            <person name="Larroux C."/>
            <person name="Putnam N.H."/>
            <person name="Stanke M."/>
            <person name="Adamska M."/>
            <person name="Darling A."/>
            <person name="Degnan S.M."/>
            <person name="Oakley T.H."/>
            <person name="Plachetzki D.C."/>
            <person name="Zhai Y."/>
            <person name="Adamski M."/>
            <person name="Calcino A."/>
            <person name="Cummins S.F."/>
            <person name="Goodstein D.M."/>
            <person name="Harris C."/>
            <person name="Jackson D.J."/>
            <person name="Leys S.P."/>
            <person name="Shu S."/>
            <person name="Woodcroft B.J."/>
            <person name="Vervoort M."/>
            <person name="Kosik K.S."/>
            <person name="Manning G."/>
            <person name="Degnan B.M."/>
            <person name="Rokhsar D.S."/>
        </authorList>
    </citation>
    <scope>NUCLEOTIDE SEQUENCE [LARGE SCALE GENOMIC DNA]</scope>
</reference>
<evidence type="ECO:0000256" key="1">
    <source>
        <dbReference type="ARBA" id="ARBA00004141"/>
    </source>
</evidence>
<dbReference type="EnsemblMetazoa" id="XM_019993527.1">
    <property type="protein sequence ID" value="XP_019849086.1"/>
    <property type="gene ID" value="LOC105316834"/>
</dbReference>
<feature type="transmembrane region" description="Helical" evidence="5">
    <location>
        <begin position="334"/>
        <end position="358"/>
    </location>
</feature>
<evidence type="ECO:0000313" key="6">
    <source>
        <dbReference type="EnsemblMetazoa" id="Aqu2.1.38741_001"/>
    </source>
</evidence>
<dbReference type="AlphaFoldDB" id="A0A1X7VFC9"/>
<feature type="transmembrane region" description="Helical" evidence="5">
    <location>
        <begin position="370"/>
        <end position="388"/>
    </location>
</feature>
<dbReference type="InterPro" id="IPR036259">
    <property type="entry name" value="MFS_trans_sf"/>
</dbReference>
<name>A0A1X7VFC9_AMPQE</name>
<evidence type="ECO:0000256" key="4">
    <source>
        <dbReference type="ARBA" id="ARBA00023136"/>
    </source>
</evidence>
<feature type="transmembrane region" description="Helical" evidence="5">
    <location>
        <begin position="240"/>
        <end position="257"/>
    </location>
</feature>
<dbReference type="EnsemblMetazoa" id="Aqu2.1.38741_001">
    <property type="protein sequence ID" value="Aqu2.1.38741_001"/>
    <property type="gene ID" value="Aqu2.1.38741"/>
</dbReference>
<dbReference type="Gene3D" id="1.20.1250.20">
    <property type="entry name" value="MFS general substrate transporter like domains"/>
    <property type="match status" value="1"/>
</dbReference>
<evidence type="ECO:0000256" key="5">
    <source>
        <dbReference type="SAM" id="Phobius"/>
    </source>
</evidence>
<dbReference type="OrthoDB" id="430300at2759"/>
<reference evidence="6" key="2">
    <citation type="submission" date="2017-05" db="UniProtKB">
        <authorList>
            <consortium name="EnsemblMetazoa"/>
        </authorList>
    </citation>
    <scope>IDENTIFICATION</scope>
</reference>
<dbReference type="GO" id="GO:0016020">
    <property type="term" value="C:membrane"/>
    <property type="evidence" value="ECO:0007669"/>
    <property type="project" value="UniProtKB-SubCell"/>
</dbReference>
<feature type="transmembrane region" description="Helical" evidence="5">
    <location>
        <begin position="166"/>
        <end position="192"/>
    </location>
</feature>
<keyword evidence="2 5" id="KW-0812">Transmembrane</keyword>
<feature type="transmembrane region" description="Helical" evidence="5">
    <location>
        <begin position="467"/>
        <end position="487"/>
    </location>
</feature>
<feature type="transmembrane region" description="Helical" evidence="5">
    <location>
        <begin position="35"/>
        <end position="56"/>
    </location>
</feature>
<dbReference type="SUPFAM" id="SSF103473">
    <property type="entry name" value="MFS general substrate transporter"/>
    <property type="match status" value="1"/>
</dbReference>
<dbReference type="eggNOG" id="KOG2816">
    <property type="taxonomic scope" value="Eukaryota"/>
</dbReference>
<dbReference type="PANTHER" id="PTHR23507:SF1">
    <property type="entry name" value="FI18259P1-RELATED"/>
    <property type="match status" value="1"/>
</dbReference>
<accession>A0A1X7VFC9</accession>
<dbReference type="InParanoid" id="A0A1X7VFC9"/>
<evidence type="ECO:0000313" key="7">
    <source>
        <dbReference type="Proteomes" id="UP000007879"/>
    </source>
</evidence>
<keyword evidence="4 5" id="KW-0472">Membrane</keyword>
<dbReference type="KEGG" id="aqu:105316834"/>